<dbReference type="PANTHER" id="PTHR43649">
    <property type="entry name" value="ARABINOSE-BINDING PROTEIN-RELATED"/>
    <property type="match status" value="1"/>
</dbReference>
<dbReference type="InterPro" id="IPR006059">
    <property type="entry name" value="SBP"/>
</dbReference>
<evidence type="ECO:0000313" key="3">
    <source>
        <dbReference type="Proteomes" id="UP000683246"/>
    </source>
</evidence>
<dbReference type="SUPFAM" id="SSF53850">
    <property type="entry name" value="Periplasmic binding protein-like II"/>
    <property type="match status" value="1"/>
</dbReference>
<dbReference type="AlphaFoldDB" id="A0A8J8MHE8"/>
<keyword evidence="3" id="KW-1185">Reference proteome</keyword>
<organism evidence="2 3">
    <name type="scientific">Vallitalea pronyensis</name>
    <dbReference type="NCBI Taxonomy" id="1348613"/>
    <lineage>
        <taxon>Bacteria</taxon>
        <taxon>Bacillati</taxon>
        <taxon>Bacillota</taxon>
        <taxon>Clostridia</taxon>
        <taxon>Lachnospirales</taxon>
        <taxon>Vallitaleaceae</taxon>
        <taxon>Vallitalea</taxon>
    </lineage>
</organism>
<dbReference type="Pfam" id="PF13416">
    <property type="entry name" value="SBP_bac_8"/>
    <property type="match status" value="1"/>
</dbReference>
<dbReference type="KEGG" id="vpy:HZI73_04785"/>
<accession>A0A8J8MHE8</accession>
<feature type="compositionally biased region" description="Polar residues" evidence="1">
    <location>
        <begin position="44"/>
        <end position="54"/>
    </location>
</feature>
<evidence type="ECO:0000313" key="2">
    <source>
        <dbReference type="EMBL" id="QUI21649.1"/>
    </source>
</evidence>
<feature type="region of interest" description="Disordered" evidence="1">
    <location>
        <begin position="27"/>
        <end position="55"/>
    </location>
</feature>
<proteinExistence type="predicted"/>
<gene>
    <name evidence="2" type="ORF">HZI73_04785</name>
</gene>
<dbReference type="InterPro" id="IPR050490">
    <property type="entry name" value="Bact_solute-bd_prot1"/>
</dbReference>
<dbReference type="EMBL" id="CP058649">
    <property type="protein sequence ID" value="QUI21649.1"/>
    <property type="molecule type" value="Genomic_DNA"/>
</dbReference>
<dbReference type="Gene3D" id="3.40.190.10">
    <property type="entry name" value="Periplasmic binding protein-like II"/>
    <property type="match status" value="2"/>
</dbReference>
<dbReference type="RefSeq" id="WP_212697119.1">
    <property type="nucleotide sequence ID" value="NZ_CP058649.1"/>
</dbReference>
<reference evidence="2" key="1">
    <citation type="submission" date="2020-07" db="EMBL/GenBank/DDBJ databases">
        <title>Vallitalea pronyensis genome.</title>
        <authorList>
            <person name="Postec A."/>
        </authorList>
    </citation>
    <scope>NUCLEOTIDE SEQUENCE</scope>
    <source>
        <strain evidence="2">FatNI3</strain>
    </source>
</reference>
<sequence>MRLKKIVSILTILMMIGVLLAGCSNKEKPANSNDSANKGKGTKDSSQADTSTDNPFEEHMEISFGWFTGEMEQDDPVLQKIQEQFNVTIVANPLSWNDRKEQVNVMVNTGDMPDILFYELEKGQLSDWAEGGAIRPLPEIDDRFPHLLALKEKMTVGISKATMDGQLWAWPKFNGANRHNALSLHMYVYRKDWADELGITKDVYTWEEFLDVARQFAQKDPGGNGSGKTIPIADQDFAITSLIRAYNIYADQYKKVDGQYVWGPAMPETMEGLKAFKKIYDEGLYWQDFYTGKGYDAHALYEAGLVGIYSDNFVIKNIEQLRTKLRNANPDWTDEQIFEATALMKVKGPDGKYWAYEVENSWSHDIYSSSVDDKKMERIMYIMDWLASEEGTRHVFFGVEGVDWEVKDGEVITHWEKDENGIPQKPTYPARDLRAMSLLFEDTDYINPMFAQNSIDMAEEWILERTNNPTNVAEVNLELLDVTTPNYLKYGTLGADFGDKIKEIIVTSTYESLEDDWQEWLDMMSPKVDAVLEELNQ</sequence>
<dbReference type="Proteomes" id="UP000683246">
    <property type="component" value="Chromosome"/>
</dbReference>
<evidence type="ECO:0000256" key="1">
    <source>
        <dbReference type="SAM" id="MobiDB-lite"/>
    </source>
</evidence>
<protein>
    <submittedName>
        <fullName evidence="2">Extracellular solute-binding protein</fullName>
    </submittedName>
</protein>
<name>A0A8J8MHE8_9FIRM</name>
<dbReference type="PANTHER" id="PTHR43649:SF12">
    <property type="entry name" value="DIACETYLCHITOBIOSE BINDING PROTEIN DASA"/>
    <property type="match status" value="1"/>
</dbReference>
<dbReference type="PROSITE" id="PS51257">
    <property type="entry name" value="PROKAR_LIPOPROTEIN"/>
    <property type="match status" value="1"/>
</dbReference>